<evidence type="ECO:0000313" key="2">
    <source>
        <dbReference type="WBParaSite" id="nRc.2.0.1.t09034-RA"/>
    </source>
</evidence>
<dbReference type="WBParaSite" id="nRc.2.0.1.t09034-RA">
    <property type="protein sequence ID" value="nRc.2.0.1.t09034-RA"/>
    <property type="gene ID" value="nRc.2.0.1.g09034"/>
</dbReference>
<accession>A0A915I6P5</accession>
<proteinExistence type="predicted"/>
<reference evidence="2" key="1">
    <citation type="submission" date="2022-11" db="UniProtKB">
        <authorList>
            <consortium name="WormBaseParasite"/>
        </authorList>
    </citation>
    <scope>IDENTIFICATION</scope>
</reference>
<sequence length="153" mass="16933">MELCTMEHVYSHPVLGSIERDYNDVVTVNEGKLRSPVFGGGREQFKEKHSAVWEHELNIARVARCHGVSWHRDGEFEMLHIRGHDGFCVKMNQSKAPRVWCGLGCDGHPQTTGCKEDQWGQEATILVMAGSAACARLTSFWEAMVMASTGGGA</sequence>
<dbReference type="AlphaFoldDB" id="A0A915I6P5"/>
<evidence type="ECO:0000313" key="1">
    <source>
        <dbReference type="Proteomes" id="UP000887565"/>
    </source>
</evidence>
<name>A0A915I6P5_ROMCU</name>
<organism evidence="1 2">
    <name type="scientific">Romanomermis culicivorax</name>
    <name type="common">Nematode worm</name>
    <dbReference type="NCBI Taxonomy" id="13658"/>
    <lineage>
        <taxon>Eukaryota</taxon>
        <taxon>Metazoa</taxon>
        <taxon>Ecdysozoa</taxon>
        <taxon>Nematoda</taxon>
        <taxon>Enoplea</taxon>
        <taxon>Dorylaimia</taxon>
        <taxon>Mermithida</taxon>
        <taxon>Mermithoidea</taxon>
        <taxon>Mermithidae</taxon>
        <taxon>Romanomermis</taxon>
    </lineage>
</organism>
<protein>
    <submittedName>
        <fullName evidence="2">Uncharacterized protein</fullName>
    </submittedName>
</protein>
<dbReference type="Proteomes" id="UP000887565">
    <property type="component" value="Unplaced"/>
</dbReference>
<keyword evidence="1" id="KW-1185">Reference proteome</keyword>